<protein>
    <submittedName>
        <fullName evidence="1">Uncharacterized protein</fullName>
    </submittedName>
</protein>
<organism evidence="1">
    <name type="scientific">Fusarium oxysporum (strain Fo5176)</name>
    <name type="common">Fusarium vascular wilt</name>
    <dbReference type="NCBI Taxonomy" id="660025"/>
    <lineage>
        <taxon>Eukaryota</taxon>
        <taxon>Fungi</taxon>
        <taxon>Dikarya</taxon>
        <taxon>Ascomycota</taxon>
        <taxon>Pezizomycotina</taxon>
        <taxon>Sordariomycetes</taxon>
        <taxon>Hypocreomycetidae</taxon>
        <taxon>Hypocreales</taxon>
        <taxon>Nectriaceae</taxon>
        <taxon>Fusarium</taxon>
        <taxon>Fusarium oxysporum species complex</taxon>
    </lineage>
</organism>
<dbReference type="PaxDb" id="5507-FOXG_12437P0"/>
<dbReference type="OrthoDB" id="4972956at2759"/>
<name>F9F3H6_FUSOF</name>
<reference evidence="1" key="1">
    <citation type="journal article" date="2012" name="Mol. Plant Microbe Interact.">
        <title>A highly conserved effector in Fusarium oxysporum is required for full virulence on Arabidopsis.</title>
        <authorList>
            <person name="Thatcher L.F."/>
            <person name="Gardiner D.M."/>
            <person name="Kazan K."/>
            <person name="Manners J."/>
        </authorList>
    </citation>
    <scope>NUCLEOTIDE SEQUENCE [LARGE SCALE GENOMIC DNA]</scope>
    <source>
        <strain evidence="1">Fo5176</strain>
    </source>
</reference>
<dbReference type="EMBL" id="AFQF01000371">
    <property type="protein sequence ID" value="EGU88530.1"/>
    <property type="molecule type" value="Genomic_DNA"/>
</dbReference>
<gene>
    <name evidence="1" type="ORF">FOXB_00951</name>
</gene>
<accession>F9F3H6</accession>
<comment type="caution">
    <text evidence="1">The sequence shown here is derived from an EMBL/GenBank/DDBJ whole genome shotgun (WGS) entry which is preliminary data.</text>
</comment>
<dbReference type="AlphaFoldDB" id="F9F3H6"/>
<evidence type="ECO:0000313" key="1">
    <source>
        <dbReference type="EMBL" id="EGU88530.1"/>
    </source>
</evidence>
<proteinExistence type="predicted"/>
<sequence>MDSSSLAREEQNDGRQCDLDEHETWVSYDVSILDSMVTEEVTCMDLHGLWRDMFESCYSEDWLGLGALRTRKIKLASFMDSQDKPGGARLVRAFFALDFGGESVLVSELFSFLRRREARSCQLQSRRHVKAAFAPEGIERVAFFSDKLSYFRLDRPTAEVFGDPEVIQGIDYLVPFDKRRRYQF</sequence>